<gene>
    <name evidence="3" type="ORF">RJ640_014663</name>
</gene>
<keyword evidence="1" id="KW-0540">Nuclease</keyword>
<reference evidence="3" key="1">
    <citation type="submission" date="2022-12" db="EMBL/GenBank/DDBJ databases">
        <title>Draft genome assemblies for two species of Escallonia (Escalloniales).</title>
        <authorList>
            <person name="Chanderbali A."/>
            <person name="Dervinis C."/>
            <person name="Anghel I."/>
            <person name="Soltis D."/>
            <person name="Soltis P."/>
            <person name="Zapata F."/>
        </authorList>
    </citation>
    <scope>NUCLEOTIDE SEQUENCE</scope>
    <source>
        <strain evidence="3">UCBG92.1500</strain>
        <tissue evidence="3">Leaf</tissue>
    </source>
</reference>
<dbReference type="GO" id="GO:0008408">
    <property type="term" value="F:3'-5' exonuclease activity"/>
    <property type="evidence" value="ECO:0007669"/>
    <property type="project" value="TreeGrafter"/>
</dbReference>
<dbReference type="InterPro" id="IPR036397">
    <property type="entry name" value="RNaseH_sf"/>
</dbReference>
<proteinExistence type="predicted"/>
<dbReference type="GO" id="GO:0005737">
    <property type="term" value="C:cytoplasm"/>
    <property type="evidence" value="ECO:0007669"/>
    <property type="project" value="TreeGrafter"/>
</dbReference>
<keyword evidence="4" id="KW-1185">Reference proteome</keyword>
<organism evidence="3 4">
    <name type="scientific">Escallonia rubra</name>
    <dbReference type="NCBI Taxonomy" id="112253"/>
    <lineage>
        <taxon>Eukaryota</taxon>
        <taxon>Viridiplantae</taxon>
        <taxon>Streptophyta</taxon>
        <taxon>Embryophyta</taxon>
        <taxon>Tracheophyta</taxon>
        <taxon>Spermatophyta</taxon>
        <taxon>Magnoliopsida</taxon>
        <taxon>eudicotyledons</taxon>
        <taxon>Gunneridae</taxon>
        <taxon>Pentapetalae</taxon>
        <taxon>asterids</taxon>
        <taxon>campanulids</taxon>
        <taxon>Escalloniales</taxon>
        <taxon>Escalloniaceae</taxon>
        <taxon>Escallonia</taxon>
    </lineage>
</organism>
<dbReference type="CDD" id="cd06141">
    <property type="entry name" value="WRN_exo"/>
    <property type="match status" value="1"/>
</dbReference>
<dbReference type="GO" id="GO:0005634">
    <property type="term" value="C:nucleus"/>
    <property type="evidence" value="ECO:0007669"/>
    <property type="project" value="TreeGrafter"/>
</dbReference>
<name>A0AA88UQ41_9ASTE</name>
<accession>A0AA88UQ41</accession>
<dbReference type="PANTHER" id="PTHR13620">
    <property type="entry name" value="3-5 EXONUCLEASE"/>
    <property type="match status" value="1"/>
</dbReference>
<dbReference type="SUPFAM" id="SSF53098">
    <property type="entry name" value="Ribonuclease H-like"/>
    <property type="match status" value="1"/>
</dbReference>
<dbReference type="AlphaFoldDB" id="A0AA88UQ41"/>
<dbReference type="InterPro" id="IPR012337">
    <property type="entry name" value="RNaseH-like_sf"/>
</dbReference>
<comment type="caution">
    <text evidence="3">The sequence shown here is derived from an EMBL/GenBank/DDBJ whole genome shotgun (WGS) entry which is preliminary data.</text>
</comment>
<dbReference type="PANTHER" id="PTHR13620:SF59">
    <property type="entry name" value="POLYNUCLEOTIDYL TRANSFERASE, RIBONUCLEASE H-LIKE SUPERFAMILY PROTEIN"/>
    <property type="match status" value="1"/>
</dbReference>
<dbReference type="Gene3D" id="3.30.420.10">
    <property type="entry name" value="Ribonuclease H-like superfamily/Ribonuclease H"/>
    <property type="match status" value="1"/>
</dbReference>
<protein>
    <recommendedName>
        <fullName evidence="5">3'-5' exonuclease domain-containing protein</fullName>
    </recommendedName>
</protein>
<evidence type="ECO:0000256" key="2">
    <source>
        <dbReference type="ARBA" id="ARBA00022801"/>
    </source>
</evidence>
<evidence type="ECO:0000313" key="3">
    <source>
        <dbReference type="EMBL" id="KAK2990211.1"/>
    </source>
</evidence>
<dbReference type="GO" id="GO:0003676">
    <property type="term" value="F:nucleic acid binding"/>
    <property type="evidence" value="ECO:0007669"/>
    <property type="project" value="InterPro"/>
</dbReference>
<evidence type="ECO:0000256" key="1">
    <source>
        <dbReference type="ARBA" id="ARBA00022722"/>
    </source>
</evidence>
<sequence length="209" mass="24006">MTRHHHHRTTVDFLGTPITATVTSTPSVVRRWLRTTAHDFRRHARRLVVGLGVQWVPDRSHGEDNDAATLQLCVGRRCLLFQLARSAAAPRLLRRFLLHPDNTFVGIWNHRDRHKLARSRHALGMARDPLDLRTVAVAEGTGEPLHRESTEVIVKECLGYGCGFRFDDRVSRSDWDEEELSEEQVQQACDDARASFLIGKDLRAWEFRL</sequence>
<dbReference type="InterPro" id="IPR051132">
    <property type="entry name" value="3-5_Exonuclease_domain"/>
</dbReference>
<dbReference type="EMBL" id="JAVXUO010000661">
    <property type="protein sequence ID" value="KAK2990211.1"/>
    <property type="molecule type" value="Genomic_DNA"/>
</dbReference>
<keyword evidence="2" id="KW-0378">Hydrolase</keyword>
<dbReference type="Proteomes" id="UP001187471">
    <property type="component" value="Unassembled WGS sequence"/>
</dbReference>
<evidence type="ECO:0008006" key="5">
    <source>
        <dbReference type="Google" id="ProtNLM"/>
    </source>
</evidence>
<evidence type="ECO:0000313" key="4">
    <source>
        <dbReference type="Proteomes" id="UP001187471"/>
    </source>
</evidence>